<dbReference type="PANTHER" id="PTHR47706:SF7">
    <property type="entry name" value="CIPA-LIKE, PUTATIVE (AFU_ORTHOLOGUE AFUA_1G01630)-RELATED"/>
    <property type="match status" value="1"/>
</dbReference>
<dbReference type="GO" id="GO:0016491">
    <property type="term" value="F:oxidoreductase activity"/>
    <property type="evidence" value="ECO:0007669"/>
    <property type="project" value="UniProtKB-KW"/>
</dbReference>
<dbReference type="SUPFAM" id="SSF51735">
    <property type="entry name" value="NAD(P)-binding Rossmann-fold domains"/>
    <property type="match status" value="1"/>
</dbReference>
<name>A0A2G5H8D7_CERBT</name>
<dbReference type="OrthoDB" id="419598at2759"/>
<dbReference type="Pfam" id="PF05368">
    <property type="entry name" value="NmrA"/>
    <property type="match status" value="1"/>
</dbReference>
<keyword evidence="1" id="KW-0521">NADP</keyword>
<evidence type="ECO:0000256" key="2">
    <source>
        <dbReference type="ARBA" id="ARBA00023002"/>
    </source>
</evidence>
<keyword evidence="2" id="KW-0560">Oxidoreductase</keyword>
<evidence type="ECO:0000313" key="6">
    <source>
        <dbReference type="Proteomes" id="UP000230605"/>
    </source>
</evidence>
<dbReference type="PANTHER" id="PTHR47706">
    <property type="entry name" value="NMRA-LIKE FAMILY PROTEIN"/>
    <property type="match status" value="1"/>
</dbReference>
<gene>
    <name evidence="4" type="ORF">CB0940_07921</name>
    <name evidence="5" type="ORF">RHO25_008535</name>
</gene>
<reference evidence="5 7" key="2">
    <citation type="submission" date="2023-09" db="EMBL/GenBank/DDBJ databases">
        <title>Complete-Gapless Cercospora beticola genome.</title>
        <authorList>
            <person name="Wyatt N.A."/>
            <person name="Spanner R.E."/>
            <person name="Bolton M.D."/>
        </authorList>
    </citation>
    <scope>NUCLEOTIDE SEQUENCE [LARGE SCALE GENOMIC DNA]</scope>
    <source>
        <strain evidence="5">Cb09-40</strain>
    </source>
</reference>
<dbReference type="Gene3D" id="3.40.50.720">
    <property type="entry name" value="NAD(P)-binding Rossmann-like Domain"/>
    <property type="match status" value="1"/>
</dbReference>
<proteinExistence type="predicted"/>
<accession>A0A2G5H8D7</accession>
<dbReference type="InterPro" id="IPR051609">
    <property type="entry name" value="NmrA/Isoflavone_reductase-like"/>
</dbReference>
<dbReference type="InterPro" id="IPR008030">
    <property type="entry name" value="NmrA-like"/>
</dbReference>
<feature type="domain" description="NmrA-like" evidence="3">
    <location>
        <begin position="9"/>
        <end position="148"/>
    </location>
</feature>
<evidence type="ECO:0000313" key="5">
    <source>
        <dbReference type="EMBL" id="WPB03891.1"/>
    </source>
</evidence>
<evidence type="ECO:0000313" key="4">
    <source>
        <dbReference type="EMBL" id="PIA88789.1"/>
    </source>
</evidence>
<dbReference type="AlphaFoldDB" id="A0A2G5H8D7"/>
<evidence type="ECO:0000259" key="3">
    <source>
        <dbReference type="Pfam" id="PF05368"/>
    </source>
</evidence>
<dbReference type="InterPro" id="IPR036291">
    <property type="entry name" value="NAD(P)-bd_dom_sf"/>
</dbReference>
<keyword evidence="7" id="KW-1185">Reference proteome</keyword>
<protein>
    <recommendedName>
        <fullName evidence="3">NmrA-like domain-containing protein</fullName>
    </recommendedName>
</protein>
<dbReference type="Gene3D" id="3.90.25.10">
    <property type="entry name" value="UDP-galactose 4-epimerase, domain 1"/>
    <property type="match status" value="1"/>
</dbReference>
<evidence type="ECO:0000313" key="7">
    <source>
        <dbReference type="Proteomes" id="UP001302367"/>
    </source>
</evidence>
<dbReference type="InterPro" id="IPR045312">
    <property type="entry name" value="PCBER-like"/>
</dbReference>
<dbReference type="EMBL" id="LKMD01000108">
    <property type="protein sequence ID" value="PIA88789.1"/>
    <property type="molecule type" value="Genomic_DNA"/>
</dbReference>
<organism evidence="4 6">
    <name type="scientific">Cercospora beticola</name>
    <name type="common">Sugarbeet leaf spot fungus</name>
    <dbReference type="NCBI Taxonomy" id="122368"/>
    <lineage>
        <taxon>Eukaryota</taxon>
        <taxon>Fungi</taxon>
        <taxon>Dikarya</taxon>
        <taxon>Ascomycota</taxon>
        <taxon>Pezizomycotina</taxon>
        <taxon>Dothideomycetes</taxon>
        <taxon>Dothideomycetidae</taxon>
        <taxon>Mycosphaerellales</taxon>
        <taxon>Mycosphaerellaceae</taxon>
        <taxon>Cercospora</taxon>
    </lineage>
</organism>
<dbReference type="Proteomes" id="UP000230605">
    <property type="component" value="Chromosome 5"/>
</dbReference>
<dbReference type="CDD" id="cd05259">
    <property type="entry name" value="PCBER_SDR_a"/>
    <property type="match status" value="1"/>
</dbReference>
<dbReference type="EMBL" id="CP134188">
    <property type="protein sequence ID" value="WPB03891.1"/>
    <property type="molecule type" value="Genomic_DNA"/>
</dbReference>
<reference evidence="4 6" key="1">
    <citation type="submission" date="2015-10" db="EMBL/GenBank/DDBJ databases">
        <title>The cercosporin biosynthetic gene cluster was horizontally transferred to several fungal lineages and shown to be expanded in Cercospora beticola based on microsynteny with recipient genomes.</title>
        <authorList>
            <person name="De Jonge R."/>
            <person name="Ebert M.K."/>
            <person name="Suttle J.C."/>
            <person name="Jurick Ii W.M."/>
            <person name="Secor G.A."/>
            <person name="Thomma B.P."/>
            <person name="Van De Peer Y."/>
            <person name="Bolton M.D."/>
        </authorList>
    </citation>
    <scope>NUCLEOTIDE SEQUENCE [LARGE SCALE GENOMIC DNA]</scope>
    <source>
        <strain evidence="4 6">09-40</strain>
    </source>
</reference>
<dbReference type="Proteomes" id="UP001302367">
    <property type="component" value="Chromosome 5"/>
</dbReference>
<evidence type="ECO:0000256" key="1">
    <source>
        <dbReference type="ARBA" id="ARBA00022857"/>
    </source>
</evidence>
<sequence>MTSRTHIRNVAIVGAAGNSGKYMTAELLATGKHVVTAITRIDSKSKFPEDVKVARVDYKNQASLGEALQGQDALVITINVFADQENQLKALFEAAGHAGVEWILPNEWSPDNADEGLVRDIPIFQKNVAARKLIEELGHSSYIGVVTGFWYEWSLAIGPAFGIDIDKREATLFDDGETKISTSTWPQVGRAVAALLSLPVQAEEGAGACLERFRNQMVYVKSFTVSQKEMLESVMRVTGTDEFDWHITKESSRERYESGLKAMQEGDRSGFVRMMYTRVFFPDGSGDHESRRGVANQLLGLPEEGFDEATRAAVRRTKEYDFGAEYVRK</sequence>